<feature type="compositionally biased region" description="Polar residues" evidence="1">
    <location>
        <begin position="1284"/>
        <end position="1293"/>
    </location>
</feature>
<feature type="region of interest" description="Disordered" evidence="1">
    <location>
        <begin position="114"/>
        <end position="133"/>
    </location>
</feature>
<feature type="region of interest" description="Disordered" evidence="1">
    <location>
        <begin position="935"/>
        <end position="968"/>
    </location>
</feature>
<feature type="region of interest" description="Disordered" evidence="1">
    <location>
        <begin position="591"/>
        <end position="633"/>
    </location>
</feature>
<feature type="compositionally biased region" description="Basic and acidic residues" evidence="1">
    <location>
        <begin position="1252"/>
        <end position="1266"/>
    </location>
</feature>
<feature type="region of interest" description="Disordered" evidence="1">
    <location>
        <begin position="1201"/>
        <end position="1224"/>
    </location>
</feature>
<feature type="compositionally biased region" description="Polar residues" evidence="1">
    <location>
        <begin position="817"/>
        <end position="828"/>
    </location>
</feature>
<dbReference type="Proteomes" id="UP001431783">
    <property type="component" value="Unassembled WGS sequence"/>
</dbReference>
<feature type="region of interest" description="Disordered" evidence="1">
    <location>
        <begin position="371"/>
        <end position="394"/>
    </location>
</feature>
<feature type="compositionally biased region" description="Polar residues" evidence="1">
    <location>
        <begin position="603"/>
        <end position="614"/>
    </location>
</feature>
<evidence type="ECO:0000313" key="3">
    <source>
        <dbReference type="Proteomes" id="UP001431783"/>
    </source>
</evidence>
<gene>
    <name evidence="2" type="ORF">WA026_019748</name>
</gene>
<evidence type="ECO:0008006" key="4">
    <source>
        <dbReference type="Google" id="ProtNLM"/>
    </source>
</evidence>
<reference evidence="2 3" key="1">
    <citation type="submission" date="2023-03" db="EMBL/GenBank/DDBJ databases">
        <title>Genome insight into feeding habits of ladybird beetles.</title>
        <authorList>
            <person name="Li H.-S."/>
            <person name="Huang Y.-H."/>
            <person name="Pang H."/>
        </authorList>
    </citation>
    <scope>NUCLEOTIDE SEQUENCE [LARGE SCALE GENOMIC DNA]</scope>
    <source>
        <strain evidence="2">SYSU_2023b</strain>
        <tissue evidence="2">Whole body</tissue>
    </source>
</reference>
<feature type="compositionally biased region" description="Basic residues" evidence="1">
    <location>
        <begin position="955"/>
        <end position="968"/>
    </location>
</feature>
<feature type="compositionally biased region" description="Low complexity" evidence="1">
    <location>
        <begin position="857"/>
        <end position="869"/>
    </location>
</feature>
<dbReference type="EMBL" id="JARQZJ010000073">
    <property type="protein sequence ID" value="KAK9882234.1"/>
    <property type="molecule type" value="Genomic_DNA"/>
</dbReference>
<accession>A0AAW1UN54</accession>
<feature type="compositionally biased region" description="Basic and acidic residues" evidence="1">
    <location>
        <begin position="591"/>
        <end position="601"/>
    </location>
</feature>
<feature type="compositionally biased region" description="Polar residues" evidence="1">
    <location>
        <begin position="1238"/>
        <end position="1251"/>
    </location>
</feature>
<feature type="compositionally biased region" description="Basic and acidic residues" evidence="1">
    <location>
        <begin position="807"/>
        <end position="816"/>
    </location>
</feature>
<feature type="compositionally biased region" description="Polar residues" evidence="1">
    <location>
        <begin position="1212"/>
        <end position="1224"/>
    </location>
</feature>
<feature type="region of interest" description="Disordered" evidence="1">
    <location>
        <begin position="424"/>
        <end position="478"/>
    </location>
</feature>
<keyword evidence="3" id="KW-1185">Reference proteome</keyword>
<comment type="caution">
    <text evidence="2">The sequence shown here is derived from an EMBL/GenBank/DDBJ whole genome shotgun (WGS) entry which is preliminary data.</text>
</comment>
<name>A0AAW1UN54_9CUCU</name>
<feature type="region of interest" description="Disordered" evidence="1">
    <location>
        <begin position="807"/>
        <end position="828"/>
    </location>
</feature>
<feature type="region of interest" description="Disordered" evidence="1">
    <location>
        <begin position="220"/>
        <end position="289"/>
    </location>
</feature>
<feature type="region of interest" description="Disordered" evidence="1">
    <location>
        <begin position="760"/>
        <end position="789"/>
    </location>
</feature>
<feature type="compositionally biased region" description="Polar residues" evidence="1">
    <location>
        <begin position="226"/>
        <end position="236"/>
    </location>
</feature>
<feature type="compositionally biased region" description="Polar residues" evidence="1">
    <location>
        <begin position="1022"/>
        <end position="1031"/>
    </location>
</feature>
<evidence type="ECO:0000313" key="2">
    <source>
        <dbReference type="EMBL" id="KAK9882234.1"/>
    </source>
</evidence>
<evidence type="ECO:0000256" key="1">
    <source>
        <dbReference type="SAM" id="MobiDB-lite"/>
    </source>
</evidence>
<feature type="compositionally biased region" description="Basic and acidic residues" evidence="1">
    <location>
        <begin position="246"/>
        <end position="267"/>
    </location>
</feature>
<protein>
    <recommendedName>
        <fullName evidence="4">LisH domain-containing protein</fullName>
    </recommendedName>
</protein>
<feature type="compositionally biased region" description="Polar residues" evidence="1">
    <location>
        <begin position="374"/>
        <end position="387"/>
    </location>
</feature>
<feature type="region of interest" description="Disordered" evidence="1">
    <location>
        <begin position="844"/>
        <end position="876"/>
    </location>
</feature>
<feature type="compositionally biased region" description="Polar residues" evidence="1">
    <location>
        <begin position="773"/>
        <end position="789"/>
    </location>
</feature>
<feature type="compositionally biased region" description="Basic and acidic residues" evidence="1">
    <location>
        <begin position="459"/>
        <end position="470"/>
    </location>
</feature>
<feature type="region of interest" description="Disordered" evidence="1">
    <location>
        <begin position="1052"/>
        <end position="1095"/>
    </location>
</feature>
<feature type="compositionally biased region" description="Low complexity" evidence="1">
    <location>
        <begin position="436"/>
        <end position="446"/>
    </location>
</feature>
<sequence>MEIGKPQLARLVLGYLKNENCTKAFNEFLTTSKYLSQHALFAKNGKYFATRVGGQTLEDIINEYTEVSLIIQGKLEQTSYYEEQHKMNLVEQLKYILDYEFEHCPVLPNILNTTPSESLPGNSSPKITSKGSNSQVSAAFGGCSPIECPENISQILSQTLLEKPELQKKLACVINKARKSHNQDHEAEDASDQLDEKIRSIIQKAEDDYLFDNILGEIIGTKSDVPDNSSSKSYNNTESPKPTSSKSKEKKVIEPTEKQMPTKEPVREQSSVNPPSNSQSPNFKNLPNVSTANSNSEVLIFNGNLDSYVGKTASILPTSQSQIYVTNTPGVLMLPPVITAPNYFIVNNQRKQVSNVLTDTDIMKMPTVILDEGPSQNRNNDIENSLPKSRKCKPIVPKSDGITISSVGTGDYLAIYNDEGRLLTNNSSVEEPPPTTKATSKSTPKPVLRKKLPRQAKSKNKDGVTEENTQKRPITPVMNVGLSEVKKATPKSSSHIRALDFDSSTCNAEEKEERCSSKKVSTAKKSASKNLFNQGKKIEKRTAPVAWDAELRELLIPKKIPVVSPDTSYDNIDADEDDTELNNQAKLIEEAFKTPSKKEPENESITLEKQTASPTREESAKEDVVEEELDNKKDESVETLTVTETQVYLRNCNGPPKFRKKCNPSNNTVQTCEVEVIIEKNESIEKRLEAQTITEVSQDHVEFKRNILLETPIKELPKTPGKCELTPFSRELEEQIRGMDLLSLPTPYLPITPSFPITPSLDLNTPVHASRPTDYSTSSSYYQPSDTEQNKSLEAMIEECKKLEKRNQKVTEEENRNPSSSAKDIKQVFNQTVIGKKNLNLMKQISSSSESSDDSDSSCSTSESSSSSDSDYDKTTVDDVTRKDAYCLRRRTITPKADPKSIKPMVPAKTSNKIKSLTEEIIAKRERMLQLLKNDEKDAQKTPQNNNQAKEKVSKTVKKSVSRRKTRSPIKLKTNEQISKLFDVENEITDDDFALHLSTDEDSTNKPAVDGAAAKDKEENSVIPSSLPNTTLSTDLEAEQLVQGLKERGILLMHKKSPNKNDSVAMETDEKKDIDSRPARHNSEADGLSSHEPRQVISKIKEREMENKEMDIPIIANAANLSTSSNDLDVSFDVKFFSEEQQLKVNFVSSKRKSKKTIYDSSVLTKEMKANVYIESLDMEMERIIKCTSFEVLLDIPTNKATGKSKKKNLKSDQSLSCPPTESQENFKSKLNICDTKASNRNSKNTTSRKTNVSEKKVLVDKKCDKSNQSTKSKSTSKKRVSEQSENIDCSQGKDNLETNIRKCVG</sequence>
<organism evidence="2 3">
    <name type="scientific">Henosepilachna vigintioctopunctata</name>
    <dbReference type="NCBI Taxonomy" id="420089"/>
    <lineage>
        <taxon>Eukaryota</taxon>
        <taxon>Metazoa</taxon>
        <taxon>Ecdysozoa</taxon>
        <taxon>Arthropoda</taxon>
        <taxon>Hexapoda</taxon>
        <taxon>Insecta</taxon>
        <taxon>Pterygota</taxon>
        <taxon>Neoptera</taxon>
        <taxon>Endopterygota</taxon>
        <taxon>Coleoptera</taxon>
        <taxon>Polyphaga</taxon>
        <taxon>Cucujiformia</taxon>
        <taxon>Coccinelloidea</taxon>
        <taxon>Coccinellidae</taxon>
        <taxon>Epilachninae</taxon>
        <taxon>Epilachnini</taxon>
        <taxon>Henosepilachna</taxon>
    </lineage>
</organism>
<feature type="region of interest" description="Disordered" evidence="1">
    <location>
        <begin position="1238"/>
        <end position="1293"/>
    </location>
</feature>
<feature type="compositionally biased region" description="Basic and acidic residues" evidence="1">
    <location>
        <begin position="1068"/>
        <end position="1095"/>
    </location>
</feature>
<feature type="compositionally biased region" description="Basic residues" evidence="1">
    <location>
        <begin position="447"/>
        <end position="458"/>
    </location>
</feature>
<feature type="region of interest" description="Disordered" evidence="1">
    <location>
        <begin position="998"/>
        <end position="1031"/>
    </location>
</feature>
<feature type="compositionally biased region" description="Low complexity" evidence="1">
    <location>
        <begin position="269"/>
        <end position="282"/>
    </location>
</feature>
<proteinExistence type="predicted"/>